<keyword evidence="3" id="KW-1185">Reference proteome</keyword>
<feature type="compositionally biased region" description="Acidic residues" evidence="1">
    <location>
        <begin position="51"/>
        <end position="87"/>
    </location>
</feature>
<dbReference type="EMBL" id="JAYRBN010000116">
    <property type="protein sequence ID" value="KAL2721611.1"/>
    <property type="molecule type" value="Genomic_DNA"/>
</dbReference>
<gene>
    <name evidence="2" type="ORF">V1477_020431</name>
</gene>
<proteinExistence type="predicted"/>
<comment type="caution">
    <text evidence="2">The sequence shown here is derived from an EMBL/GenBank/DDBJ whole genome shotgun (WGS) entry which is preliminary data.</text>
</comment>
<feature type="region of interest" description="Disordered" evidence="1">
    <location>
        <begin position="50"/>
        <end position="93"/>
    </location>
</feature>
<accession>A0ABD2AMH6</accession>
<sequence>MKITTFEDHLQDDWIQILTINVSFESSASSKKKECHLFYNEHLADLIIWEEKEEKEEEEEAEQEEEEEDEVVEEIEEEEEEEEEEGGGEGNER</sequence>
<evidence type="ECO:0000313" key="2">
    <source>
        <dbReference type="EMBL" id="KAL2721611.1"/>
    </source>
</evidence>
<reference evidence="2 3" key="1">
    <citation type="journal article" date="2024" name="Ann. Entomol. Soc. Am.">
        <title>Genomic analyses of the southern and eastern yellowjacket wasps (Hymenoptera: Vespidae) reveal evolutionary signatures of social life.</title>
        <authorList>
            <person name="Catto M.A."/>
            <person name="Caine P.B."/>
            <person name="Orr S.E."/>
            <person name="Hunt B.G."/>
            <person name="Goodisman M.A.D."/>
        </authorList>
    </citation>
    <scope>NUCLEOTIDE SEQUENCE [LARGE SCALE GENOMIC DNA]</scope>
    <source>
        <strain evidence="2">232</strain>
        <tissue evidence="2">Head and thorax</tissue>
    </source>
</reference>
<organism evidence="2 3">
    <name type="scientific">Vespula maculifrons</name>
    <name type="common">Eastern yellow jacket</name>
    <name type="synonym">Wasp</name>
    <dbReference type="NCBI Taxonomy" id="7453"/>
    <lineage>
        <taxon>Eukaryota</taxon>
        <taxon>Metazoa</taxon>
        <taxon>Ecdysozoa</taxon>
        <taxon>Arthropoda</taxon>
        <taxon>Hexapoda</taxon>
        <taxon>Insecta</taxon>
        <taxon>Pterygota</taxon>
        <taxon>Neoptera</taxon>
        <taxon>Endopterygota</taxon>
        <taxon>Hymenoptera</taxon>
        <taxon>Apocrita</taxon>
        <taxon>Aculeata</taxon>
        <taxon>Vespoidea</taxon>
        <taxon>Vespidae</taxon>
        <taxon>Vespinae</taxon>
        <taxon>Vespula</taxon>
    </lineage>
</organism>
<evidence type="ECO:0000313" key="3">
    <source>
        <dbReference type="Proteomes" id="UP001607303"/>
    </source>
</evidence>
<protein>
    <submittedName>
        <fullName evidence="2">Uncharacterized protein</fullName>
    </submittedName>
</protein>
<dbReference type="AlphaFoldDB" id="A0ABD2AMH6"/>
<dbReference type="Proteomes" id="UP001607303">
    <property type="component" value="Unassembled WGS sequence"/>
</dbReference>
<name>A0ABD2AMH6_VESMC</name>
<evidence type="ECO:0000256" key="1">
    <source>
        <dbReference type="SAM" id="MobiDB-lite"/>
    </source>
</evidence>